<dbReference type="Proteomes" id="UP000518892">
    <property type="component" value="Unassembled WGS sequence"/>
</dbReference>
<evidence type="ECO:0000313" key="2">
    <source>
        <dbReference type="EMBL" id="MBB3229878.1"/>
    </source>
</evidence>
<gene>
    <name evidence="2" type="ORF">FHR97_000693</name>
</gene>
<name>A0A7W5ER26_9GAMM</name>
<evidence type="ECO:0008006" key="4">
    <source>
        <dbReference type="Google" id="ProtNLM"/>
    </source>
</evidence>
<feature type="compositionally biased region" description="Low complexity" evidence="1">
    <location>
        <begin position="34"/>
        <end position="50"/>
    </location>
</feature>
<dbReference type="AlphaFoldDB" id="A0A7W5ER26"/>
<feature type="compositionally biased region" description="Basic residues" evidence="1">
    <location>
        <begin position="1"/>
        <end position="13"/>
    </location>
</feature>
<dbReference type="Pfam" id="PF11748">
    <property type="entry name" value="DUF3306"/>
    <property type="match status" value="1"/>
</dbReference>
<dbReference type="RefSeq" id="WP_183382351.1">
    <property type="nucleotide sequence ID" value="NZ_JACHXR010000001.1"/>
</dbReference>
<evidence type="ECO:0000313" key="3">
    <source>
        <dbReference type="Proteomes" id="UP000518892"/>
    </source>
</evidence>
<dbReference type="InterPro" id="IPR021735">
    <property type="entry name" value="DUF3306"/>
</dbReference>
<accession>A0A7W5ER26</accession>
<keyword evidence="3" id="KW-1185">Reference proteome</keyword>
<dbReference type="EMBL" id="JACHXR010000001">
    <property type="protein sequence ID" value="MBB3229878.1"/>
    <property type="molecule type" value="Genomic_DNA"/>
</dbReference>
<organism evidence="2 3">
    <name type="scientific">Halomonas stenophila</name>
    <dbReference type="NCBI Taxonomy" id="795312"/>
    <lineage>
        <taxon>Bacteria</taxon>
        <taxon>Pseudomonadati</taxon>
        <taxon>Pseudomonadota</taxon>
        <taxon>Gammaproteobacteria</taxon>
        <taxon>Oceanospirillales</taxon>
        <taxon>Halomonadaceae</taxon>
        <taxon>Halomonas</taxon>
    </lineage>
</organism>
<feature type="compositionally biased region" description="Basic and acidic residues" evidence="1">
    <location>
        <begin position="121"/>
        <end position="144"/>
    </location>
</feature>
<feature type="region of interest" description="Disordered" evidence="1">
    <location>
        <begin position="1"/>
        <end position="67"/>
    </location>
</feature>
<sequence>MNHFQRWSRRKRGVIGDDEIDDATASAGREEASDAPSAEPVAAPEAPATDPEAELPDPDSLPAGSDITAFMAPGVSAGLRRRALKRLFAADHYGIRDGLDDYDQDFRRTLTPLASQAAERLRRWLDEPVGGRDDAAAGEPREVAGDATPSAGDEPRDDGDGENVAASQTETLPASAGDAPLDQGALAQTGKPIKTR</sequence>
<comment type="caution">
    <text evidence="2">The sequence shown here is derived from an EMBL/GenBank/DDBJ whole genome shotgun (WGS) entry which is preliminary data.</text>
</comment>
<protein>
    <recommendedName>
        <fullName evidence="4">DUF3306 domain-containing protein</fullName>
    </recommendedName>
</protein>
<evidence type="ECO:0000256" key="1">
    <source>
        <dbReference type="SAM" id="MobiDB-lite"/>
    </source>
</evidence>
<proteinExistence type="predicted"/>
<feature type="region of interest" description="Disordered" evidence="1">
    <location>
        <begin position="121"/>
        <end position="196"/>
    </location>
</feature>
<reference evidence="2 3" key="1">
    <citation type="submission" date="2020-08" db="EMBL/GenBank/DDBJ databases">
        <title>Genomic Encyclopedia of Type Strains, Phase III (KMG-III): the genomes of soil and plant-associated and newly described type strains.</title>
        <authorList>
            <person name="Whitman W."/>
        </authorList>
    </citation>
    <scope>NUCLEOTIDE SEQUENCE [LARGE SCALE GENOMIC DNA]</scope>
    <source>
        <strain evidence="2 3">CECT 7744</strain>
    </source>
</reference>